<evidence type="ECO:0000313" key="3">
    <source>
        <dbReference type="EMBL" id="CAH0108722.1"/>
    </source>
</evidence>
<dbReference type="Gene3D" id="1.10.510.10">
    <property type="entry name" value="Transferase(Phosphotransferase) domain 1"/>
    <property type="match status" value="1"/>
</dbReference>
<keyword evidence="1" id="KW-1133">Transmembrane helix</keyword>
<evidence type="ECO:0000256" key="1">
    <source>
        <dbReference type="SAM" id="Phobius"/>
    </source>
</evidence>
<keyword evidence="4" id="KW-1185">Reference proteome</keyword>
<dbReference type="Pfam" id="PF00069">
    <property type="entry name" value="Pkinase"/>
    <property type="match status" value="1"/>
</dbReference>
<protein>
    <recommendedName>
        <fullName evidence="2">Protein kinase domain-containing protein</fullName>
    </recommendedName>
</protein>
<dbReference type="GO" id="GO:0051082">
    <property type="term" value="F:unfolded protein binding"/>
    <property type="evidence" value="ECO:0007669"/>
    <property type="project" value="TreeGrafter"/>
</dbReference>
<dbReference type="EMBL" id="CAKKLH010000287">
    <property type="protein sequence ID" value="CAH0108722.1"/>
    <property type="molecule type" value="Genomic_DNA"/>
</dbReference>
<dbReference type="Gene3D" id="3.30.200.20">
    <property type="entry name" value="Phosphorylase Kinase, domain 1"/>
    <property type="match status" value="1"/>
</dbReference>
<sequence length="304" mass="34051">MDKTKIVSDSLSYDENEILGKGMAGFVFRGSFGQDGNPVAVKRVQIASMRKDEEFQKREEAALASLNHPNVIKFLHVEEDSTFRYFVLELCAASLDQCYLPDKDIKKYKGALPSDEQVLLQMAEGLNYIHSMNLVHRDIKPENILISMSEPVLIKLADFSLCKPVNQRGTFSLSGIKGTQYWMAPEILALLDDQPSKNDPESVNKARGTTRSDIFALGLVFFTFLTNGLHLFGSKNLITANVMRGKPNAANQSRLGQDHFAREIISSMTKSKPEERMPLAEVIRMLRPHVQSSPGFHVEDSESL</sequence>
<proteinExistence type="predicted"/>
<dbReference type="GO" id="GO:0070059">
    <property type="term" value="P:intrinsic apoptotic signaling pathway in response to endoplasmic reticulum stress"/>
    <property type="evidence" value="ECO:0007669"/>
    <property type="project" value="TreeGrafter"/>
</dbReference>
<feature type="domain" description="Protein kinase" evidence="2">
    <location>
        <begin position="13"/>
        <end position="290"/>
    </location>
</feature>
<dbReference type="InterPro" id="IPR000719">
    <property type="entry name" value="Prot_kinase_dom"/>
</dbReference>
<dbReference type="GO" id="GO:1990604">
    <property type="term" value="C:IRE1-TRAF2-ASK1 complex"/>
    <property type="evidence" value="ECO:0007669"/>
    <property type="project" value="TreeGrafter"/>
</dbReference>
<name>A0A8J2WJ26_9CRUS</name>
<dbReference type="InterPro" id="IPR008271">
    <property type="entry name" value="Ser/Thr_kinase_AS"/>
</dbReference>
<evidence type="ECO:0000313" key="4">
    <source>
        <dbReference type="Proteomes" id="UP000789390"/>
    </source>
</evidence>
<dbReference type="Proteomes" id="UP000789390">
    <property type="component" value="Unassembled WGS sequence"/>
</dbReference>
<dbReference type="GO" id="GO:0004674">
    <property type="term" value="F:protein serine/threonine kinase activity"/>
    <property type="evidence" value="ECO:0007669"/>
    <property type="project" value="InterPro"/>
</dbReference>
<organism evidence="3 4">
    <name type="scientific">Daphnia galeata</name>
    <dbReference type="NCBI Taxonomy" id="27404"/>
    <lineage>
        <taxon>Eukaryota</taxon>
        <taxon>Metazoa</taxon>
        <taxon>Ecdysozoa</taxon>
        <taxon>Arthropoda</taxon>
        <taxon>Crustacea</taxon>
        <taxon>Branchiopoda</taxon>
        <taxon>Diplostraca</taxon>
        <taxon>Cladocera</taxon>
        <taxon>Anomopoda</taxon>
        <taxon>Daphniidae</taxon>
        <taxon>Daphnia</taxon>
    </lineage>
</organism>
<dbReference type="SUPFAM" id="SSF56112">
    <property type="entry name" value="Protein kinase-like (PK-like)"/>
    <property type="match status" value="1"/>
</dbReference>
<dbReference type="PROSITE" id="PS50011">
    <property type="entry name" value="PROTEIN_KINASE_DOM"/>
    <property type="match status" value="1"/>
</dbReference>
<dbReference type="GO" id="GO:0036498">
    <property type="term" value="P:IRE1-mediated unfolded protein response"/>
    <property type="evidence" value="ECO:0007669"/>
    <property type="project" value="TreeGrafter"/>
</dbReference>
<keyword evidence="1" id="KW-0812">Transmembrane</keyword>
<comment type="caution">
    <text evidence="3">The sequence shown here is derived from an EMBL/GenBank/DDBJ whole genome shotgun (WGS) entry which is preliminary data.</text>
</comment>
<dbReference type="PANTHER" id="PTHR13954">
    <property type="entry name" value="IRE1-RELATED"/>
    <property type="match status" value="1"/>
</dbReference>
<dbReference type="InterPro" id="IPR011009">
    <property type="entry name" value="Kinase-like_dom_sf"/>
</dbReference>
<gene>
    <name evidence="3" type="ORF">DGAL_LOCUS12122</name>
</gene>
<dbReference type="AlphaFoldDB" id="A0A8J2WJ26"/>
<reference evidence="3" key="1">
    <citation type="submission" date="2021-11" db="EMBL/GenBank/DDBJ databases">
        <authorList>
            <person name="Schell T."/>
        </authorList>
    </citation>
    <scope>NUCLEOTIDE SEQUENCE</scope>
    <source>
        <strain evidence="3">M5</strain>
    </source>
</reference>
<dbReference type="OrthoDB" id="8961570at2759"/>
<feature type="transmembrane region" description="Helical" evidence="1">
    <location>
        <begin position="214"/>
        <end position="233"/>
    </location>
</feature>
<dbReference type="InterPro" id="IPR045133">
    <property type="entry name" value="IRE1/2-like"/>
</dbReference>
<evidence type="ECO:0000259" key="2">
    <source>
        <dbReference type="PROSITE" id="PS50011"/>
    </source>
</evidence>
<dbReference type="PROSITE" id="PS00108">
    <property type="entry name" value="PROTEIN_KINASE_ST"/>
    <property type="match status" value="1"/>
</dbReference>
<dbReference type="SMART" id="SM00220">
    <property type="entry name" value="S_TKc"/>
    <property type="match status" value="1"/>
</dbReference>
<dbReference type="GO" id="GO:0005524">
    <property type="term" value="F:ATP binding"/>
    <property type="evidence" value="ECO:0007669"/>
    <property type="project" value="InterPro"/>
</dbReference>
<accession>A0A8J2WJ26</accession>
<keyword evidence="1" id="KW-0472">Membrane</keyword>
<dbReference type="PANTHER" id="PTHR13954:SF6">
    <property type="entry name" value="NON-SPECIFIC SERINE_THREONINE PROTEIN KINASE"/>
    <property type="match status" value="1"/>
</dbReference>
<dbReference type="GO" id="GO:0004521">
    <property type="term" value="F:RNA endonuclease activity"/>
    <property type="evidence" value="ECO:0007669"/>
    <property type="project" value="InterPro"/>
</dbReference>